<dbReference type="Proteomes" id="UP000199208">
    <property type="component" value="Unassembled WGS sequence"/>
</dbReference>
<comment type="subcellular location">
    <subcellularLocation>
        <location evidence="1">Cytoplasm</location>
    </subcellularLocation>
</comment>
<dbReference type="OrthoDB" id="9797132at2"/>
<dbReference type="Pfam" id="PF04405">
    <property type="entry name" value="ScdA_N"/>
    <property type="match status" value="1"/>
</dbReference>
<dbReference type="GO" id="GO:0046872">
    <property type="term" value="F:metal ion binding"/>
    <property type="evidence" value="ECO:0007669"/>
    <property type="project" value="UniProtKB-KW"/>
</dbReference>
<dbReference type="PANTHER" id="PTHR36438">
    <property type="entry name" value="IRON-SULFUR CLUSTER REPAIR PROTEIN YTFE"/>
    <property type="match status" value="1"/>
</dbReference>
<evidence type="ECO:0000313" key="6">
    <source>
        <dbReference type="EMBL" id="SCZ76420.1"/>
    </source>
</evidence>
<keyword evidence="2" id="KW-0963">Cytoplasm</keyword>
<protein>
    <submittedName>
        <fullName evidence="6">Regulator of cell morphogenesis and NO signaling</fullName>
    </submittedName>
</protein>
<evidence type="ECO:0000256" key="3">
    <source>
        <dbReference type="ARBA" id="ARBA00022723"/>
    </source>
</evidence>
<organism evidence="6 7">
    <name type="scientific">Acidaminobacter hydrogenoformans DSM 2784</name>
    <dbReference type="NCBI Taxonomy" id="1120920"/>
    <lineage>
        <taxon>Bacteria</taxon>
        <taxon>Bacillati</taxon>
        <taxon>Bacillota</taxon>
        <taxon>Clostridia</taxon>
        <taxon>Peptostreptococcales</taxon>
        <taxon>Acidaminobacteraceae</taxon>
        <taxon>Acidaminobacter</taxon>
    </lineage>
</organism>
<evidence type="ECO:0000256" key="2">
    <source>
        <dbReference type="ARBA" id="ARBA00022490"/>
    </source>
</evidence>
<accession>A0A1G5RRC5</accession>
<keyword evidence="4" id="KW-0408">Iron</keyword>
<dbReference type="EMBL" id="FMWL01000001">
    <property type="protein sequence ID" value="SCZ76420.1"/>
    <property type="molecule type" value="Genomic_DNA"/>
</dbReference>
<dbReference type="NCBIfam" id="TIGR03652">
    <property type="entry name" value="FeS_repair_RIC"/>
    <property type="match status" value="1"/>
</dbReference>
<evidence type="ECO:0000256" key="4">
    <source>
        <dbReference type="ARBA" id="ARBA00023004"/>
    </source>
</evidence>
<gene>
    <name evidence="6" type="ORF">SAMN03080599_00230</name>
</gene>
<dbReference type="RefSeq" id="WP_092589045.1">
    <property type="nucleotide sequence ID" value="NZ_FMWL01000001.1"/>
</dbReference>
<dbReference type="InterPro" id="IPR012312">
    <property type="entry name" value="Hemerythrin-like"/>
</dbReference>
<proteinExistence type="predicted"/>
<dbReference type="AlphaFoldDB" id="A0A1G5RRC5"/>
<sequence length="231" mass="26186">MNTQFKLTDSLGDVVARFPLAADTFITNQIDFCCGGDRTLEAGILEAGADPQGILAALEKSFKESQERDAAWTDWVKESPVKLVNHIVLTHHRFLKETLPMISELMFKILRVHGVHHPELFEVHRKFSLLRMELEGHLVKEEEILFPAIKSAESFEALGQEKYKALITELEAEHDGAGDLLKALREITDHYTVPADGCSTYAVTYKKLAELEVDTFHHVHLENNILFKHAR</sequence>
<keyword evidence="3" id="KW-0479">Metal-binding</keyword>
<keyword evidence="7" id="KW-1185">Reference proteome</keyword>
<evidence type="ECO:0000259" key="5">
    <source>
        <dbReference type="Pfam" id="PF01814"/>
    </source>
</evidence>
<dbReference type="Pfam" id="PF01814">
    <property type="entry name" value="Hemerythrin"/>
    <property type="match status" value="1"/>
</dbReference>
<dbReference type="GO" id="GO:0005737">
    <property type="term" value="C:cytoplasm"/>
    <property type="evidence" value="ECO:0007669"/>
    <property type="project" value="UniProtKB-SubCell"/>
</dbReference>
<name>A0A1G5RRC5_9FIRM</name>
<dbReference type="STRING" id="1120920.SAMN03080599_00230"/>
<dbReference type="Gene3D" id="1.20.120.520">
    <property type="entry name" value="nmb1532 protein domain like"/>
    <property type="match status" value="1"/>
</dbReference>
<reference evidence="6 7" key="1">
    <citation type="submission" date="2016-10" db="EMBL/GenBank/DDBJ databases">
        <authorList>
            <person name="de Groot N.N."/>
        </authorList>
    </citation>
    <scope>NUCLEOTIDE SEQUENCE [LARGE SCALE GENOMIC DNA]</scope>
    <source>
        <strain evidence="6 7">DSM 2784</strain>
    </source>
</reference>
<evidence type="ECO:0000256" key="1">
    <source>
        <dbReference type="ARBA" id="ARBA00004496"/>
    </source>
</evidence>
<evidence type="ECO:0000313" key="7">
    <source>
        <dbReference type="Proteomes" id="UP000199208"/>
    </source>
</evidence>
<dbReference type="PANTHER" id="PTHR36438:SF1">
    <property type="entry name" value="IRON-SULFUR CLUSTER REPAIR PROTEIN YTFE"/>
    <property type="match status" value="1"/>
</dbReference>
<feature type="domain" description="Hemerythrin-like" evidence="5">
    <location>
        <begin position="86"/>
        <end position="229"/>
    </location>
</feature>
<dbReference type="InterPro" id="IPR019903">
    <property type="entry name" value="RIC_family"/>
</dbReference>